<reference evidence="3" key="1">
    <citation type="submission" date="2021-01" db="UniProtKB">
        <authorList>
            <consortium name="EnsemblMetazoa"/>
        </authorList>
    </citation>
    <scope>IDENTIFICATION</scope>
</reference>
<keyword evidence="1" id="KW-0812">Transmembrane</keyword>
<keyword evidence="4" id="KW-1185">Reference proteome</keyword>
<feature type="transmembrane region" description="Helical" evidence="1">
    <location>
        <begin position="232"/>
        <end position="252"/>
    </location>
</feature>
<feature type="transmembrane region" description="Helical" evidence="1">
    <location>
        <begin position="104"/>
        <end position="129"/>
    </location>
</feature>
<feature type="transmembrane region" description="Helical" evidence="1">
    <location>
        <begin position="149"/>
        <end position="168"/>
    </location>
</feature>
<feature type="transmembrane region" description="Helical" evidence="1">
    <location>
        <begin position="321"/>
        <end position="344"/>
    </location>
</feature>
<dbReference type="AlphaFoldDB" id="A0A7M5WSR1"/>
<dbReference type="EnsemblMetazoa" id="CLYHEMT011190.1">
    <property type="protein sequence ID" value="CLYHEMP011190.1"/>
    <property type="gene ID" value="CLYHEMG011190"/>
</dbReference>
<name>A0A7M5WSR1_9CNID</name>
<organism evidence="3 4">
    <name type="scientific">Clytia hemisphaerica</name>
    <dbReference type="NCBI Taxonomy" id="252671"/>
    <lineage>
        <taxon>Eukaryota</taxon>
        <taxon>Metazoa</taxon>
        <taxon>Cnidaria</taxon>
        <taxon>Hydrozoa</taxon>
        <taxon>Hydroidolina</taxon>
        <taxon>Leptothecata</taxon>
        <taxon>Obeliida</taxon>
        <taxon>Clytiidae</taxon>
        <taxon>Clytia</taxon>
    </lineage>
</organism>
<feature type="signal peptide" evidence="2">
    <location>
        <begin position="1"/>
        <end position="24"/>
    </location>
</feature>
<keyword evidence="2" id="KW-0732">Signal</keyword>
<sequence length="379" mass="42867">MGRLKCTCIALAILALAMCTYVLAVNTISNETQSFDQRTFNETCEMFILPRTNGEEKVEYCGIRQYWKSKISYGGRLLISCIPGLLAVVILIKPLDSDTTTPISLITILCILLVAWEAWAVGCDIAIFILMEIGYAVDSRITRQPYVQLFLLGLAILRSMKLIIMLGAPKDLAKKRRQLIEGSPKDLAKENPERSWSHEDLFVLITVVIQLPLMILQHFYIGKYIHIHGRYFARACAETIFSFLFIIYLLAVYNRKSKTNKISFFINLATWISILAIFIIHLIISSGIDGMASDPSCLYVQQGMLIQTPFAQPCLTTFETLLLGVAAITIMLYLSAKIMIAVVSSVMTNIKYGRFENNNSALIQDEIWTSKQWEKLQQF</sequence>
<feature type="transmembrane region" description="Helical" evidence="1">
    <location>
        <begin position="201"/>
        <end position="220"/>
    </location>
</feature>
<protein>
    <submittedName>
        <fullName evidence="3">Uncharacterized protein</fullName>
    </submittedName>
</protein>
<dbReference type="Proteomes" id="UP000594262">
    <property type="component" value="Unplaced"/>
</dbReference>
<feature type="chain" id="PRO_5029813207" evidence="2">
    <location>
        <begin position="25"/>
        <end position="379"/>
    </location>
</feature>
<proteinExistence type="predicted"/>
<accession>A0A7M5WSR1</accession>
<keyword evidence="1" id="KW-0472">Membrane</keyword>
<feature type="transmembrane region" description="Helical" evidence="1">
    <location>
        <begin position="264"/>
        <end position="284"/>
    </location>
</feature>
<evidence type="ECO:0000313" key="4">
    <source>
        <dbReference type="Proteomes" id="UP000594262"/>
    </source>
</evidence>
<keyword evidence="1" id="KW-1133">Transmembrane helix</keyword>
<evidence type="ECO:0000256" key="1">
    <source>
        <dbReference type="SAM" id="Phobius"/>
    </source>
</evidence>
<evidence type="ECO:0000313" key="3">
    <source>
        <dbReference type="EnsemblMetazoa" id="CLYHEMP011190.1"/>
    </source>
</evidence>
<feature type="transmembrane region" description="Helical" evidence="1">
    <location>
        <begin position="73"/>
        <end position="92"/>
    </location>
</feature>
<evidence type="ECO:0000256" key="2">
    <source>
        <dbReference type="SAM" id="SignalP"/>
    </source>
</evidence>